<dbReference type="GO" id="GO:0046872">
    <property type="term" value="F:metal ion binding"/>
    <property type="evidence" value="ECO:0007669"/>
    <property type="project" value="InterPro"/>
</dbReference>
<keyword evidence="3" id="KW-0732">Signal</keyword>
<dbReference type="RefSeq" id="WP_199264014.1">
    <property type="nucleotide sequence ID" value="NZ_CP054140.1"/>
</dbReference>
<dbReference type="GO" id="GO:0030001">
    <property type="term" value="P:metal ion transport"/>
    <property type="evidence" value="ECO:0007669"/>
    <property type="project" value="InterPro"/>
</dbReference>
<dbReference type="InterPro" id="IPR006127">
    <property type="entry name" value="ZnuA-like"/>
</dbReference>
<dbReference type="KEGG" id="dog:HP555_04585"/>
<evidence type="ECO:0000313" key="4">
    <source>
        <dbReference type="EMBL" id="QQG65194.1"/>
    </source>
</evidence>
<reference evidence="4 5" key="1">
    <citation type="submission" date="2020-05" db="EMBL/GenBank/DDBJ databases">
        <title>Complete genome of Desulfobulbus oligotrophicus.</title>
        <authorList>
            <person name="Podar M."/>
        </authorList>
    </citation>
    <scope>NUCLEOTIDE SEQUENCE [LARGE SCALE GENOMIC DNA]</scope>
    <source>
        <strain evidence="4 5">Prop6</strain>
    </source>
</reference>
<comment type="similarity">
    <text evidence="1">Belongs to the bacterial solute-binding protein 9 family.</text>
</comment>
<evidence type="ECO:0000256" key="3">
    <source>
        <dbReference type="ARBA" id="ARBA00022729"/>
    </source>
</evidence>
<name>A0A7T5VC71_9BACT</name>
<dbReference type="Gene3D" id="3.40.50.1980">
    <property type="entry name" value="Nitrogenase molybdenum iron protein domain"/>
    <property type="match status" value="2"/>
</dbReference>
<dbReference type="Pfam" id="PF01297">
    <property type="entry name" value="ZnuA"/>
    <property type="match status" value="1"/>
</dbReference>
<dbReference type="SUPFAM" id="SSF53807">
    <property type="entry name" value="Helical backbone' metal receptor"/>
    <property type="match status" value="1"/>
</dbReference>
<evidence type="ECO:0000313" key="5">
    <source>
        <dbReference type="Proteomes" id="UP000596092"/>
    </source>
</evidence>
<dbReference type="PANTHER" id="PTHR42953:SF3">
    <property type="entry name" value="HIGH-AFFINITY ZINC UPTAKE SYSTEM PROTEIN ZNUA"/>
    <property type="match status" value="1"/>
</dbReference>
<accession>A0A7T5VC71</accession>
<dbReference type="InterPro" id="IPR050492">
    <property type="entry name" value="Bact_metal-bind_prot9"/>
</dbReference>
<dbReference type="PANTHER" id="PTHR42953">
    <property type="entry name" value="HIGH-AFFINITY ZINC UPTAKE SYSTEM PROTEIN ZNUA-RELATED"/>
    <property type="match status" value="1"/>
</dbReference>
<organism evidence="4 5">
    <name type="scientific">Desulfobulbus oligotrophicus</name>
    <dbReference type="NCBI Taxonomy" id="1909699"/>
    <lineage>
        <taxon>Bacteria</taxon>
        <taxon>Pseudomonadati</taxon>
        <taxon>Thermodesulfobacteriota</taxon>
        <taxon>Desulfobulbia</taxon>
        <taxon>Desulfobulbales</taxon>
        <taxon>Desulfobulbaceae</taxon>
        <taxon>Desulfobulbus</taxon>
    </lineage>
</organism>
<dbReference type="AlphaFoldDB" id="A0A7T5VC71"/>
<evidence type="ECO:0000256" key="2">
    <source>
        <dbReference type="ARBA" id="ARBA00022448"/>
    </source>
</evidence>
<proteinExistence type="inferred from homology"/>
<gene>
    <name evidence="4" type="ORF">HP555_04585</name>
</gene>
<dbReference type="Proteomes" id="UP000596092">
    <property type="component" value="Chromosome"/>
</dbReference>
<evidence type="ECO:0000256" key="1">
    <source>
        <dbReference type="ARBA" id="ARBA00011028"/>
    </source>
</evidence>
<protein>
    <submittedName>
        <fullName evidence="4">Zinc ABC transporter substrate-binding protein</fullName>
    </submittedName>
</protein>
<keyword evidence="5" id="KW-1185">Reference proteome</keyword>
<dbReference type="EMBL" id="CP054140">
    <property type="protein sequence ID" value="QQG65194.1"/>
    <property type="molecule type" value="Genomic_DNA"/>
</dbReference>
<sequence length="324" mass="35681">MKYTATVLCFVGILFLLLSPVVTQSAEKRLTVLTTTFPLYQFTRNITRGVAGVTVELMIPAQTGCPHDYFLTPQDMRKLSRADVLVVNGLGLEDFLSGPIQKAGPGLRVIDSSAGIEEVISYKETDFDASDKHDHHPEGREQQFEQHALNHTLNPHLFASPRMAALLVNNIGRAMARLDSSHAAQYAANTRQYGRQLGELDRAFADLGKRLKNNRIVTQHGVFDYLARDMGLQVVAVVQAHAGQQPSAAEILHITRIIKNRHAGAVFTEPQYPEAVGAAIARETALPVARLDPVASGPQQAPLDYYEQVMQQNYLTLEQTLGSN</sequence>
<keyword evidence="2" id="KW-0813">Transport</keyword>